<comment type="catalytic activity">
    <reaction evidence="11 12">
        <text>tRNA(Ser) + L-serine + ATP = L-seryl-tRNA(Ser) + AMP + diphosphate + H(+)</text>
        <dbReference type="Rhea" id="RHEA:12292"/>
        <dbReference type="Rhea" id="RHEA-COMP:9669"/>
        <dbReference type="Rhea" id="RHEA-COMP:9703"/>
        <dbReference type="ChEBI" id="CHEBI:15378"/>
        <dbReference type="ChEBI" id="CHEBI:30616"/>
        <dbReference type="ChEBI" id="CHEBI:33019"/>
        <dbReference type="ChEBI" id="CHEBI:33384"/>
        <dbReference type="ChEBI" id="CHEBI:78442"/>
        <dbReference type="ChEBI" id="CHEBI:78533"/>
        <dbReference type="ChEBI" id="CHEBI:456215"/>
        <dbReference type="EC" id="6.1.1.11"/>
    </reaction>
</comment>
<accession>A0A1M6ANQ5</accession>
<dbReference type="GO" id="GO:0005524">
    <property type="term" value="F:ATP binding"/>
    <property type="evidence" value="ECO:0007669"/>
    <property type="project" value="UniProtKB-UniRule"/>
</dbReference>
<dbReference type="Pfam" id="PF02403">
    <property type="entry name" value="Seryl_tRNA_N"/>
    <property type="match status" value="1"/>
</dbReference>
<dbReference type="GO" id="GO:0006434">
    <property type="term" value="P:seryl-tRNA aminoacylation"/>
    <property type="evidence" value="ECO:0007669"/>
    <property type="project" value="UniProtKB-UniRule"/>
</dbReference>
<keyword evidence="15" id="KW-0175">Coiled coil</keyword>
<dbReference type="InterPro" id="IPR002314">
    <property type="entry name" value="aa-tRNA-synt_IIb"/>
</dbReference>
<keyword evidence="18" id="KW-1185">Reference proteome</keyword>
<comment type="subunit">
    <text evidence="12">Homodimer. The tRNA molecule binds across the dimer.</text>
</comment>
<evidence type="ECO:0000256" key="6">
    <source>
        <dbReference type="ARBA" id="ARBA00022741"/>
    </source>
</evidence>
<dbReference type="PROSITE" id="PS50862">
    <property type="entry name" value="AA_TRNA_LIGASE_II"/>
    <property type="match status" value="1"/>
</dbReference>
<dbReference type="PANTHER" id="PTHR43697">
    <property type="entry name" value="SERYL-TRNA SYNTHETASE"/>
    <property type="match status" value="1"/>
</dbReference>
<dbReference type="InterPro" id="IPR010978">
    <property type="entry name" value="tRNA-bd_arm"/>
</dbReference>
<dbReference type="UniPathway" id="UPA00906">
    <property type="reaction ID" value="UER00895"/>
</dbReference>
<dbReference type="GO" id="GO:0016740">
    <property type="term" value="F:transferase activity"/>
    <property type="evidence" value="ECO:0007669"/>
    <property type="project" value="UniProtKB-ARBA"/>
</dbReference>
<evidence type="ECO:0000256" key="8">
    <source>
        <dbReference type="ARBA" id="ARBA00022917"/>
    </source>
</evidence>
<gene>
    <name evidence="12" type="primary">serS</name>
    <name evidence="17" type="ORF">SAMN02745751_00182</name>
</gene>
<dbReference type="GO" id="GO:0005737">
    <property type="term" value="C:cytoplasm"/>
    <property type="evidence" value="ECO:0007669"/>
    <property type="project" value="UniProtKB-SubCell"/>
</dbReference>
<evidence type="ECO:0000256" key="7">
    <source>
        <dbReference type="ARBA" id="ARBA00022840"/>
    </source>
</evidence>
<dbReference type="Pfam" id="PF00587">
    <property type="entry name" value="tRNA-synt_2b"/>
    <property type="match status" value="1"/>
</dbReference>
<comment type="subcellular location">
    <subcellularLocation>
        <location evidence="1 12">Cytoplasm</location>
    </subcellularLocation>
</comment>
<dbReference type="SUPFAM" id="SSF55681">
    <property type="entry name" value="Class II aaRS and biotin synthetases"/>
    <property type="match status" value="1"/>
</dbReference>
<dbReference type="InterPro" id="IPR015866">
    <property type="entry name" value="Ser-tRNA-synth_1_N"/>
</dbReference>
<feature type="domain" description="Aminoacyl-transfer RNA synthetases class-II family profile" evidence="16">
    <location>
        <begin position="169"/>
        <end position="409"/>
    </location>
</feature>
<dbReference type="GO" id="GO:0140096">
    <property type="term" value="F:catalytic activity, acting on a protein"/>
    <property type="evidence" value="ECO:0007669"/>
    <property type="project" value="UniProtKB-ARBA"/>
</dbReference>
<comment type="pathway">
    <text evidence="2 12">Aminoacyl-tRNA biosynthesis; selenocysteinyl-tRNA(Sec) biosynthesis; L-seryl-tRNA(Sec) from L-serine and tRNA(Sec): step 1/1.</text>
</comment>
<evidence type="ECO:0000259" key="16">
    <source>
        <dbReference type="PROSITE" id="PS50862"/>
    </source>
</evidence>
<dbReference type="RefSeq" id="WP_073045686.1">
    <property type="nucleotide sequence ID" value="NZ_FQZL01000004.1"/>
</dbReference>
<dbReference type="GO" id="GO:0016260">
    <property type="term" value="P:selenocysteine biosynthetic process"/>
    <property type="evidence" value="ECO:0007669"/>
    <property type="project" value="UniProtKB-UniRule"/>
</dbReference>
<dbReference type="SUPFAM" id="SSF46589">
    <property type="entry name" value="tRNA-binding arm"/>
    <property type="match status" value="1"/>
</dbReference>
<dbReference type="InterPro" id="IPR042103">
    <property type="entry name" value="SerRS_1_N_sf"/>
</dbReference>
<keyword evidence="9 12" id="KW-0030">Aminoacyl-tRNA synthetase</keyword>
<dbReference type="Gene3D" id="3.30.930.10">
    <property type="entry name" value="Bira Bifunctional Protein, Domain 2"/>
    <property type="match status" value="1"/>
</dbReference>
<dbReference type="PRINTS" id="PR00981">
    <property type="entry name" value="TRNASYNTHSER"/>
</dbReference>
<dbReference type="HAMAP" id="MF_00176">
    <property type="entry name" value="Ser_tRNA_synth_type1"/>
    <property type="match status" value="1"/>
</dbReference>
<keyword evidence="8 12" id="KW-0648">Protein biosynthesis</keyword>
<dbReference type="EMBL" id="FQZL01000004">
    <property type="protein sequence ID" value="SHI37833.1"/>
    <property type="molecule type" value="Genomic_DNA"/>
</dbReference>
<evidence type="ECO:0000256" key="12">
    <source>
        <dbReference type="HAMAP-Rule" id="MF_00176"/>
    </source>
</evidence>
<dbReference type="InterPro" id="IPR002317">
    <property type="entry name" value="Ser-tRNA-ligase_type_1"/>
</dbReference>
<evidence type="ECO:0000256" key="4">
    <source>
        <dbReference type="ARBA" id="ARBA00022490"/>
    </source>
</evidence>
<feature type="binding site" evidence="12">
    <location>
        <position position="384"/>
    </location>
    <ligand>
        <name>L-serine</name>
        <dbReference type="ChEBI" id="CHEBI:33384"/>
    </ligand>
</feature>
<dbReference type="InterPro" id="IPR045864">
    <property type="entry name" value="aa-tRNA-synth_II/BPL/LPL"/>
</dbReference>
<evidence type="ECO:0000256" key="14">
    <source>
        <dbReference type="PIRSR" id="PIRSR001529-2"/>
    </source>
</evidence>
<dbReference type="Gene3D" id="1.10.287.40">
    <property type="entry name" value="Serine-tRNA synthetase, tRNA binding domain"/>
    <property type="match status" value="1"/>
</dbReference>
<feature type="binding site" evidence="12 13">
    <location>
        <position position="284"/>
    </location>
    <ligand>
        <name>L-serine</name>
        <dbReference type="ChEBI" id="CHEBI:33384"/>
    </ligand>
</feature>
<keyword evidence="6 12" id="KW-0547">Nucleotide-binding</keyword>
<feature type="binding site" evidence="12 14">
    <location>
        <begin position="261"/>
        <end position="263"/>
    </location>
    <ligand>
        <name>ATP</name>
        <dbReference type="ChEBI" id="CHEBI:30616"/>
    </ligand>
</feature>
<reference evidence="17 18" key="1">
    <citation type="submission" date="2016-11" db="EMBL/GenBank/DDBJ databases">
        <authorList>
            <person name="Jaros S."/>
            <person name="Januszkiewicz K."/>
            <person name="Wedrychowicz H."/>
        </authorList>
    </citation>
    <scope>NUCLEOTIDE SEQUENCE [LARGE SCALE GENOMIC DNA]</scope>
    <source>
        <strain evidence="17 18">DSM 17477</strain>
    </source>
</reference>
<dbReference type="PANTHER" id="PTHR43697:SF1">
    <property type="entry name" value="SERINE--TRNA LIGASE"/>
    <property type="match status" value="1"/>
</dbReference>
<keyword evidence="5 12" id="KW-0436">Ligase</keyword>
<dbReference type="PIRSF" id="PIRSF001529">
    <property type="entry name" value="Ser-tRNA-synth_IIa"/>
    <property type="match status" value="1"/>
</dbReference>
<evidence type="ECO:0000256" key="9">
    <source>
        <dbReference type="ARBA" id="ARBA00023146"/>
    </source>
</evidence>
<evidence type="ECO:0000313" key="18">
    <source>
        <dbReference type="Proteomes" id="UP000184052"/>
    </source>
</evidence>
<evidence type="ECO:0000256" key="11">
    <source>
        <dbReference type="ARBA" id="ARBA00048823"/>
    </source>
</evidence>
<feature type="coiled-coil region" evidence="15">
    <location>
        <begin position="30"/>
        <end position="95"/>
    </location>
</feature>
<dbReference type="NCBIfam" id="TIGR00414">
    <property type="entry name" value="serS"/>
    <property type="match status" value="1"/>
</dbReference>
<comment type="similarity">
    <text evidence="3 12">Belongs to the class-II aminoacyl-tRNA synthetase family. Type-1 seryl-tRNA synthetase subfamily.</text>
</comment>
<dbReference type="GO" id="GO:0004828">
    <property type="term" value="F:serine-tRNA ligase activity"/>
    <property type="evidence" value="ECO:0007669"/>
    <property type="project" value="UniProtKB-UniRule"/>
</dbReference>
<dbReference type="STRING" id="1121476.SAMN02745751_00182"/>
<evidence type="ECO:0000256" key="10">
    <source>
        <dbReference type="ARBA" id="ARBA00047929"/>
    </source>
</evidence>
<proteinExistence type="inferred from homology"/>
<evidence type="ECO:0000256" key="2">
    <source>
        <dbReference type="ARBA" id="ARBA00005045"/>
    </source>
</evidence>
<evidence type="ECO:0000256" key="13">
    <source>
        <dbReference type="PIRSR" id="PIRSR001529-1"/>
    </source>
</evidence>
<feature type="binding site" evidence="13">
    <location>
        <position position="230"/>
    </location>
    <ligand>
        <name>L-serine</name>
        <dbReference type="ChEBI" id="CHEBI:33384"/>
    </ligand>
</feature>
<dbReference type="AlphaFoldDB" id="A0A1M6ANQ5"/>
<dbReference type="InterPro" id="IPR006195">
    <property type="entry name" value="aa-tRNA-synth_II"/>
</dbReference>
<evidence type="ECO:0000256" key="1">
    <source>
        <dbReference type="ARBA" id="ARBA00004496"/>
    </source>
</evidence>
<comment type="caution">
    <text evidence="12">Lacks conserved residue(s) required for the propagation of feature annotation.</text>
</comment>
<keyword evidence="7 12" id="KW-0067">ATP-binding</keyword>
<dbReference type="Proteomes" id="UP000184052">
    <property type="component" value="Unassembled WGS sequence"/>
</dbReference>
<dbReference type="InterPro" id="IPR033729">
    <property type="entry name" value="SerRS_core"/>
</dbReference>
<comment type="domain">
    <text evidence="12">Consists of two distinct domains, a catalytic core and a N-terminal extension that is involved in tRNA binding.</text>
</comment>
<feature type="binding site" evidence="13">
    <location>
        <position position="382"/>
    </location>
    <ligand>
        <name>L-serine</name>
        <dbReference type="ChEBI" id="CHEBI:33384"/>
    </ligand>
</feature>
<dbReference type="OrthoDB" id="9804647at2"/>
<feature type="binding site" evidence="12">
    <location>
        <begin position="230"/>
        <end position="232"/>
    </location>
    <ligand>
        <name>L-serine</name>
        <dbReference type="ChEBI" id="CHEBI:33384"/>
    </ligand>
</feature>
<comment type="function">
    <text evidence="12">Catalyzes the attachment of serine to tRNA(Ser). Is also able to aminoacylate tRNA(Sec) with serine, to form the misacylated tRNA L-seryl-tRNA(Sec), which will be further converted into selenocysteinyl-tRNA(Sec).</text>
</comment>
<organism evidence="17 18">
    <name type="scientific">Dethiosulfatibacter aminovorans DSM 17477</name>
    <dbReference type="NCBI Taxonomy" id="1121476"/>
    <lineage>
        <taxon>Bacteria</taxon>
        <taxon>Bacillati</taxon>
        <taxon>Bacillota</taxon>
        <taxon>Tissierellia</taxon>
        <taxon>Dethiosulfatibacter</taxon>
    </lineage>
</organism>
<sequence>MLDIKRIRQNPEEINELLKRRDPNLSIDKVIELDEKRREILKKVEEMKANQNRVSKEIPKLKKAGEDVTETLAEMKKLSAEIKELDVEVKAVDAEIRNELLYIPNTPNPDVTVGLTEDENKEIRKWGEPRKFDFEIKAHWDIGTDLEILDFERATKITGARFSMFKGMGAKLERALISFMLDLHTEEHGFTEISPPFMVNRDSLVGTGQLPKFEEDMFKIPQKDFYLIPTAEVPVTNIYRDEILEENDLPVYMTAYTPCFRSEAGSAGRDTRGLIRNHQFDKVEMVMLSKPEESYEQLEKLTGFAEEILKRLNIPYRVIELCTGDTGFSSAKTYDIEVWMPSYGRYVEISSCSNFEDYQARRANLRYRPFNNGKPQFLHTLNGSGLAVGRTFAALVENCQNEDGTVTVPEALRPYLGGKEKIEF</sequence>
<evidence type="ECO:0000256" key="15">
    <source>
        <dbReference type="SAM" id="Coils"/>
    </source>
</evidence>
<comment type="catalytic activity">
    <reaction evidence="10 12">
        <text>tRNA(Sec) + L-serine + ATP = L-seryl-tRNA(Sec) + AMP + diphosphate + H(+)</text>
        <dbReference type="Rhea" id="RHEA:42580"/>
        <dbReference type="Rhea" id="RHEA-COMP:9742"/>
        <dbReference type="Rhea" id="RHEA-COMP:10128"/>
        <dbReference type="ChEBI" id="CHEBI:15378"/>
        <dbReference type="ChEBI" id="CHEBI:30616"/>
        <dbReference type="ChEBI" id="CHEBI:33019"/>
        <dbReference type="ChEBI" id="CHEBI:33384"/>
        <dbReference type="ChEBI" id="CHEBI:78442"/>
        <dbReference type="ChEBI" id="CHEBI:78533"/>
        <dbReference type="ChEBI" id="CHEBI:456215"/>
        <dbReference type="EC" id="6.1.1.11"/>
    </reaction>
</comment>
<evidence type="ECO:0000256" key="3">
    <source>
        <dbReference type="ARBA" id="ARBA00010728"/>
    </source>
</evidence>
<keyword evidence="4 12" id="KW-0963">Cytoplasm</keyword>
<protein>
    <recommendedName>
        <fullName evidence="12">Serine--tRNA ligase</fullName>
        <ecNumber evidence="12">6.1.1.11</ecNumber>
    </recommendedName>
    <alternativeName>
        <fullName evidence="12">Seryl-tRNA synthetase</fullName>
        <shortName evidence="12">SerRS</shortName>
    </alternativeName>
    <alternativeName>
        <fullName evidence="12">Seryl-tRNA(Ser/Sec) synthetase</fullName>
    </alternativeName>
</protein>
<evidence type="ECO:0000313" key="17">
    <source>
        <dbReference type="EMBL" id="SHI37833.1"/>
    </source>
</evidence>
<feature type="binding site" evidence="12 14">
    <location>
        <begin position="348"/>
        <end position="351"/>
    </location>
    <ligand>
        <name>ATP</name>
        <dbReference type="ChEBI" id="CHEBI:30616"/>
    </ligand>
</feature>
<dbReference type="CDD" id="cd00770">
    <property type="entry name" value="SerRS_core"/>
    <property type="match status" value="1"/>
</dbReference>
<feature type="binding site" evidence="13">
    <location>
        <position position="261"/>
    </location>
    <ligand>
        <name>L-serine</name>
        <dbReference type="ChEBI" id="CHEBI:33384"/>
    </ligand>
</feature>
<evidence type="ECO:0000256" key="5">
    <source>
        <dbReference type="ARBA" id="ARBA00022598"/>
    </source>
</evidence>
<dbReference type="EC" id="6.1.1.11" evidence="12"/>
<name>A0A1M6ANQ5_9FIRM</name>